<feature type="domain" description="PilZ" evidence="1">
    <location>
        <begin position="502"/>
        <end position="595"/>
    </location>
</feature>
<comment type="caution">
    <text evidence="2">The sequence shown here is derived from an EMBL/GenBank/DDBJ whole genome shotgun (WGS) entry which is preliminary data.</text>
</comment>
<evidence type="ECO:0000313" key="2">
    <source>
        <dbReference type="EMBL" id="TAA43610.1"/>
    </source>
</evidence>
<dbReference type="EMBL" id="SHLY01000005">
    <property type="protein sequence ID" value="TAA43610.1"/>
    <property type="molecule type" value="Genomic_DNA"/>
</dbReference>
<dbReference type="RefSeq" id="WP_130567205.1">
    <property type="nucleotide sequence ID" value="NZ_SHLY01000005.1"/>
</dbReference>
<evidence type="ECO:0000259" key="1">
    <source>
        <dbReference type="Pfam" id="PF07238"/>
    </source>
</evidence>
<feature type="domain" description="PilZ" evidence="1">
    <location>
        <begin position="163"/>
        <end position="219"/>
    </location>
</feature>
<gene>
    <name evidence="2" type="ORF">EXY25_13730</name>
</gene>
<keyword evidence="3" id="KW-1185">Reference proteome</keyword>
<dbReference type="Gene3D" id="2.40.10.220">
    <property type="entry name" value="predicted glycosyltransferase like domains"/>
    <property type="match status" value="2"/>
</dbReference>
<protein>
    <submittedName>
        <fullName evidence="2">PilZ domain-containing protein</fullName>
    </submittedName>
</protein>
<sequence length="821" mass="93920">MELTAYSAIIDQLKPLVAEPDFEDMLARLTRSESPSARFLIKMELKRLASPCVRVIDLRGRVNGNCHPFEHDGRLHYLDDMAVQSFKRSVKDYRGVYTMGVYEDVMNTENNFRVLHRKQQEQQLSELQSSSKKSAEDEALLLANRKVPHYPGKLVQFGRYVLRSEERMHYAISIEVTLADGVVIEGNTTDLSVSGARIKVDDSFEIPKGDHIRVKLLGLEDDYVLGEMGKGIEYVVMGSDEHLNGQQRLRLMRANNEPVFDEFLERLIRGNKRRYKVNLDHAVDAVLCKGYEQYFFPRMCALPVFCSGKRDEALTPELALVTENNRHIIHYWRDEEYRLQLDGVLQPARLNRLREAPQDPLLIYCFTHSARGKLFYYSAIESEFESEQQKQVFMGFGANKPSWQVLQLTIAGIHPAHANLTTLKDGREGPELDQQSPPPRVEGRLKDVRQVVLISDVTSEIGVQRYASNEWDKSQVNILKALGHKRGGKSAIELHALSFSNLRRETRFAYKTQVIFKLGEKAFEGFTRDISSAGLQVELDEPIPCEVGDAIHLALPQLQKLTKKIRLEELAYEIVGHNATDTVLHLKLKTELGSQEAKRFLSQVIESNRKKLPALRSPQVVDGMSNALRNISAHAVTTTPFYVHKRGARYAIDTVAASEHFSPVCELLQRIADKEHKSGINLYPLVKAEHFHEHLLVPLKKLEREDPPITLELYIRLQTDSDGIPTFAQCRYADEFENEIKRRMFILDSLNQGEFFAWQVHLSRTGRPDIEFVNDELSYISQYAIHKAKKLEMELWDVVGVGELVDVTKEVLSRYPTINKK</sequence>
<dbReference type="SUPFAM" id="SSF141371">
    <property type="entry name" value="PilZ domain-like"/>
    <property type="match status" value="2"/>
</dbReference>
<name>A0ABY1WMG5_9GAMM</name>
<dbReference type="InterPro" id="IPR009875">
    <property type="entry name" value="PilZ_domain"/>
</dbReference>
<accession>A0ABY1WMG5</accession>
<dbReference type="Proteomes" id="UP000292544">
    <property type="component" value="Unassembled WGS sequence"/>
</dbReference>
<evidence type="ECO:0000313" key="3">
    <source>
        <dbReference type="Proteomes" id="UP000292544"/>
    </source>
</evidence>
<reference evidence="3" key="1">
    <citation type="submission" date="2019-02" db="EMBL/GenBank/DDBJ databases">
        <title>Draft genome sequence of Muricauda sp. 176CP4-71.</title>
        <authorList>
            <person name="Park J.-S."/>
        </authorList>
    </citation>
    <scope>NUCLEOTIDE SEQUENCE [LARGE SCALE GENOMIC DNA]</scope>
    <source>
        <strain evidence="3">176GS2-150</strain>
    </source>
</reference>
<dbReference type="Pfam" id="PF07238">
    <property type="entry name" value="PilZ"/>
    <property type="match status" value="2"/>
</dbReference>
<proteinExistence type="predicted"/>
<organism evidence="2 3">
    <name type="scientific">Corallincola spongiicola</name>
    <dbReference type="NCBI Taxonomy" id="2520508"/>
    <lineage>
        <taxon>Bacteria</taxon>
        <taxon>Pseudomonadati</taxon>
        <taxon>Pseudomonadota</taxon>
        <taxon>Gammaproteobacteria</taxon>
        <taxon>Alteromonadales</taxon>
        <taxon>Psychromonadaceae</taxon>
        <taxon>Corallincola</taxon>
    </lineage>
</organism>